<keyword evidence="4" id="KW-1185">Reference proteome</keyword>
<feature type="transmembrane region" description="Helical" evidence="2">
    <location>
        <begin position="734"/>
        <end position="755"/>
    </location>
</feature>
<evidence type="ECO:0000313" key="3">
    <source>
        <dbReference type="EMBL" id="OKL60394.1"/>
    </source>
</evidence>
<keyword evidence="2" id="KW-1133">Transmembrane helix</keyword>
<gene>
    <name evidence="3" type="ORF">UA08_04038</name>
</gene>
<feature type="region of interest" description="Disordered" evidence="1">
    <location>
        <begin position="139"/>
        <end position="185"/>
    </location>
</feature>
<feature type="compositionally biased region" description="Low complexity" evidence="1">
    <location>
        <begin position="486"/>
        <end position="499"/>
    </location>
</feature>
<organism evidence="3 4">
    <name type="scientific">Talaromyces atroroseus</name>
    <dbReference type="NCBI Taxonomy" id="1441469"/>
    <lineage>
        <taxon>Eukaryota</taxon>
        <taxon>Fungi</taxon>
        <taxon>Dikarya</taxon>
        <taxon>Ascomycota</taxon>
        <taxon>Pezizomycotina</taxon>
        <taxon>Eurotiomycetes</taxon>
        <taxon>Eurotiomycetidae</taxon>
        <taxon>Eurotiales</taxon>
        <taxon>Trichocomaceae</taxon>
        <taxon>Talaromyces</taxon>
        <taxon>Talaromyces sect. Trachyspermi</taxon>
    </lineage>
</organism>
<feature type="region of interest" description="Disordered" evidence="1">
    <location>
        <begin position="1"/>
        <end position="100"/>
    </location>
</feature>
<comment type="caution">
    <text evidence="3">The sequence shown here is derived from an EMBL/GenBank/DDBJ whole genome shotgun (WGS) entry which is preliminary data.</text>
</comment>
<feature type="compositionally biased region" description="Basic and acidic residues" evidence="1">
    <location>
        <begin position="299"/>
        <end position="310"/>
    </location>
</feature>
<accession>A0A1Q5Q8F9</accession>
<dbReference type="EMBL" id="LFMY01000005">
    <property type="protein sequence ID" value="OKL60394.1"/>
    <property type="molecule type" value="Genomic_DNA"/>
</dbReference>
<name>A0A1Q5Q8F9_TALAT</name>
<feature type="compositionally biased region" description="Basic and acidic residues" evidence="1">
    <location>
        <begin position="322"/>
        <end position="339"/>
    </location>
</feature>
<keyword evidence="2" id="KW-0472">Membrane</keyword>
<evidence type="ECO:0000256" key="2">
    <source>
        <dbReference type="SAM" id="Phobius"/>
    </source>
</evidence>
<feature type="compositionally biased region" description="Basic and acidic residues" evidence="1">
    <location>
        <begin position="380"/>
        <end position="401"/>
    </location>
</feature>
<keyword evidence="2" id="KW-0812">Transmembrane</keyword>
<evidence type="ECO:0000313" key="4">
    <source>
        <dbReference type="Proteomes" id="UP000214365"/>
    </source>
</evidence>
<dbReference type="OrthoDB" id="3439035at2759"/>
<proteinExistence type="predicted"/>
<dbReference type="RefSeq" id="XP_020120515.1">
    <property type="nucleotide sequence ID" value="XM_020266834.1"/>
</dbReference>
<feature type="compositionally biased region" description="Basic and acidic residues" evidence="1">
    <location>
        <begin position="506"/>
        <end position="516"/>
    </location>
</feature>
<feature type="compositionally biased region" description="Basic and acidic residues" evidence="1">
    <location>
        <begin position="235"/>
        <end position="253"/>
    </location>
</feature>
<feature type="compositionally biased region" description="Basic residues" evidence="1">
    <location>
        <begin position="154"/>
        <end position="163"/>
    </location>
</feature>
<reference evidence="3 4" key="1">
    <citation type="submission" date="2015-06" db="EMBL/GenBank/DDBJ databases">
        <title>Talaromyces atroroseus IBT 11181 draft genome.</title>
        <authorList>
            <person name="Rasmussen K.B."/>
            <person name="Rasmussen S."/>
            <person name="Petersen B."/>
            <person name="Sicheritz-Ponten T."/>
            <person name="Mortensen U.H."/>
            <person name="Thrane U."/>
        </authorList>
    </citation>
    <scope>NUCLEOTIDE SEQUENCE [LARGE SCALE GENOMIC DNA]</scope>
    <source>
        <strain evidence="3 4">IBT 11181</strain>
    </source>
</reference>
<protein>
    <submittedName>
        <fullName evidence="3">Uncharacterized protein</fullName>
    </submittedName>
</protein>
<feature type="region of interest" description="Disordered" evidence="1">
    <location>
        <begin position="212"/>
        <end position="253"/>
    </location>
</feature>
<sequence>MSSHSGSRRWAYQQHPQQDLPSSRPVHAAHLNLDRAYSFEREPTRRSNTALKNGTRPRSSPRLPRTLKDAFDATSRTAAMDPNEHTAMPDRTPSPSSRRRQRNLTLPFPLAAVTSPPPGELLETYQRINDADDLADLVSEDDLDIDPPEMLSRRSSKERKRRRESPGSLNLRYTQGEERDDNLGPVFSYLDDVTDDHARGKLSTYKRDEERLNRVTASQSPVFSKAKVGSMADSLQRRDSDPPTTEEARDFLGEDGLRLGLNVPKNWGNKAKNHRQWLSSFSRPEAETLRGETPGALTERARKTRVESRSRSPRPSNASPSRKSDEFREGREQISERSRLGAPPSDGLHNHSRARSRSLGRAGLTGDAIPNTPVTIYKSTSRDRTQKTRSDSRDLLRKLARTESPNQHSTPEQKKPIETPLPEKTPVVIGAWIDTPMTVRNPDTNGEDETKEIDSPSKSAPKSTVIPILRPSGSGEESERKSTDVARSGAHAGKASAKSNIPPEKALNDDSMEKKPPQPGLIKPKIPKSALEGILEDAKSNADPLNLDLGDDTINSLQGIINNADSGSSRFMKMKEESLGRELDAIESDLDQQPIDDKPQQSLDHMGSKLQSIIYSIRDARTGLNDLHEALTSDNSNEAIHIKRCETCGTPQRDGRIYVAIPIPRLWRRDHVSRHLRLTYLGWLVVIFACWYISESTMCDYYCHPAIAEVCDGYCLQPDAPQFPFTLPTMLWRWSHLSSVFSPIITIFIAFFRLIAQILGVWDGYVDDNYLSDFRSSPSSASSFNHVPVDNPQLESRNGLFGLWPAGFEKASTFTSTTAAAATSTSIPTILQKVITDPRDAVVDDSMDGDEIL</sequence>
<dbReference type="STRING" id="1441469.A0A1Q5Q8F9"/>
<evidence type="ECO:0000256" key="1">
    <source>
        <dbReference type="SAM" id="MobiDB-lite"/>
    </source>
</evidence>
<dbReference type="AlphaFoldDB" id="A0A1Q5Q8F9"/>
<dbReference type="Proteomes" id="UP000214365">
    <property type="component" value="Unassembled WGS sequence"/>
</dbReference>
<dbReference type="GeneID" id="31003793"/>
<feature type="region of interest" description="Disordered" evidence="1">
    <location>
        <begin position="278"/>
        <end position="525"/>
    </location>
</feature>